<dbReference type="GeneID" id="110078552"/>
<evidence type="ECO:0000256" key="2">
    <source>
        <dbReference type="ARBA" id="ARBA00004611"/>
    </source>
</evidence>
<evidence type="ECO:0000256" key="3">
    <source>
        <dbReference type="ARBA" id="ARBA00011248"/>
    </source>
</evidence>
<keyword evidence="4" id="KW-0963">Cytoplasm</keyword>
<name>A0ABM5EQF5_9SAUR</name>
<evidence type="ECO:0000256" key="11">
    <source>
        <dbReference type="ARBA" id="ARBA00044800"/>
    </source>
</evidence>
<dbReference type="RefSeq" id="XP_072835377.1">
    <property type="nucleotide sequence ID" value="XM_072979276.1"/>
</dbReference>
<feature type="coiled-coil region" evidence="12">
    <location>
        <begin position="47"/>
        <end position="156"/>
    </location>
</feature>
<dbReference type="Proteomes" id="UP001652642">
    <property type="component" value="Chromosome 8"/>
</dbReference>
<proteinExistence type="inferred from homology"/>
<protein>
    <recommendedName>
        <fullName evidence="11">Dynein regulatory complex protein 12</fullName>
    </recommendedName>
</protein>
<keyword evidence="9" id="KW-0966">Cell projection</keyword>
<dbReference type="PANTHER" id="PTHR28656">
    <property type="entry name" value="COILED-COIL DOMAIN-CONTAINING PROTEIN 153"/>
    <property type="match status" value="1"/>
</dbReference>
<comment type="function">
    <text evidence="1">Component of the nexin-dynein regulatory complex (N-DRC), a key regulator of ciliary/flagellar motility which maintains the alignment and integrity of the distal axoneme and regulates microtubule sliding in motile axonemes.</text>
</comment>
<evidence type="ECO:0000256" key="6">
    <source>
        <dbReference type="ARBA" id="ARBA00023054"/>
    </source>
</evidence>
<dbReference type="InterPro" id="IPR033585">
    <property type="entry name" value="DRC12-like"/>
</dbReference>
<keyword evidence="8" id="KW-0206">Cytoskeleton</keyword>
<reference evidence="15" key="1">
    <citation type="submission" date="2025-08" db="UniProtKB">
        <authorList>
            <consortium name="RefSeq"/>
        </authorList>
    </citation>
    <scope>IDENTIFICATION</scope>
</reference>
<evidence type="ECO:0000256" key="5">
    <source>
        <dbReference type="ARBA" id="ARBA00022846"/>
    </source>
</evidence>
<evidence type="ECO:0000313" key="15">
    <source>
        <dbReference type="RefSeq" id="XP_072835377.1"/>
    </source>
</evidence>
<keyword evidence="5" id="KW-0282">Flagellum</keyword>
<comment type="subunit">
    <text evidence="3">Component of the nexin-dynein regulatory complex (N-DRC).</text>
</comment>
<comment type="similarity">
    <text evidence="10">Belongs to the DRC12 family.</text>
</comment>
<sequence length="197" mass="23370">MAPTKKGKRKKAGKQNRNTAPDDEQHRKTMLEVDTLKQHLVLQRDIARRAMSDSERLKQRLADLEEELERAQGDKKDIYEEMIRQYQHLQRQTETQIQRLETENRNLQEKLAACQEEAQQSRAERAEILEEKRTTLAEMQHKMDQMETEYEKILHASLDRVVSKLQTAKISWEKEATAIHLEYKDQLKEFGLNPLEF</sequence>
<keyword evidence="14" id="KW-1185">Reference proteome</keyword>
<keyword evidence="6 12" id="KW-0175">Coiled coil</keyword>
<comment type="subcellular location">
    <subcellularLocation>
        <location evidence="2">Cytoplasm</location>
        <location evidence="2">Cytoskeleton</location>
        <location evidence="2">Flagellum axoneme</location>
    </subcellularLocation>
</comment>
<evidence type="ECO:0000256" key="9">
    <source>
        <dbReference type="ARBA" id="ARBA00023273"/>
    </source>
</evidence>
<gene>
    <name evidence="15" type="primary">DRC12</name>
</gene>
<accession>A0ABM5EQF5</accession>
<feature type="region of interest" description="Disordered" evidence="13">
    <location>
        <begin position="1"/>
        <end position="31"/>
    </location>
</feature>
<evidence type="ECO:0000256" key="7">
    <source>
        <dbReference type="ARBA" id="ARBA00023069"/>
    </source>
</evidence>
<evidence type="ECO:0000256" key="13">
    <source>
        <dbReference type="SAM" id="MobiDB-lite"/>
    </source>
</evidence>
<evidence type="ECO:0000256" key="10">
    <source>
        <dbReference type="ARBA" id="ARBA00044754"/>
    </source>
</evidence>
<evidence type="ECO:0000256" key="1">
    <source>
        <dbReference type="ARBA" id="ARBA00003029"/>
    </source>
</evidence>
<evidence type="ECO:0000256" key="4">
    <source>
        <dbReference type="ARBA" id="ARBA00022490"/>
    </source>
</evidence>
<keyword evidence="7" id="KW-0969">Cilium</keyword>
<evidence type="ECO:0000256" key="8">
    <source>
        <dbReference type="ARBA" id="ARBA00023212"/>
    </source>
</evidence>
<evidence type="ECO:0000313" key="14">
    <source>
        <dbReference type="Proteomes" id="UP001652642"/>
    </source>
</evidence>
<organism evidence="14 15">
    <name type="scientific">Pogona vitticeps</name>
    <name type="common">central bearded dragon</name>
    <dbReference type="NCBI Taxonomy" id="103695"/>
    <lineage>
        <taxon>Eukaryota</taxon>
        <taxon>Metazoa</taxon>
        <taxon>Chordata</taxon>
        <taxon>Craniata</taxon>
        <taxon>Vertebrata</taxon>
        <taxon>Euteleostomi</taxon>
        <taxon>Lepidosauria</taxon>
        <taxon>Squamata</taxon>
        <taxon>Bifurcata</taxon>
        <taxon>Unidentata</taxon>
        <taxon>Episquamata</taxon>
        <taxon>Toxicofera</taxon>
        <taxon>Iguania</taxon>
        <taxon>Acrodonta</taxon>
        <taxon>Agamidae</taxon>
        <taxon>Amphibolurinae</taxon>
        <taxon>Pogona</taxon>
    </lineage>
</organism>
<evidence type="ECO:0000256" key="12">
    <source>
        <dbReference type="SAM" id="Coils"/>
    </source>
</evidence>
<feature type="compositionally biased region" description="Basic residues" evidence="13">
    <location>
        <begin position="1"/>
        <end position="14"/>
    </location>
</feature>
<dbReference type="PANTHER" id="PTHR28656:SF1">
    <property type="entry name" value="COILED-COIL DOMAIN-CONTAINING PROTEIN 153"/>
    <property type="match status" value="1"/>
</dbReference>